<dbReference type="PANTHER" id="PTHR30055">
    <property type="entry name" value="HTH-TYPE TRANSCRIPTIONAL REGULATOR RUTR"/>
    <property type="match status" value="1"/>
</dbReference>
<reference evidence="6 7" key="1">
    <citation type="submission" date="2017-11" db="EMBL/GenBank/DDBJ databases">
        <title>Draft genome of Arthrobacter agilis strain UMCV2, a plant growth-promoting rhizobacterium and biocontrol capacity of phytopathogenic fungi.</title>
        <authorList>
            <person name="Martinez-Camara R."/>
            <person name="Santoyo G."/>
            <person name="Moreno-Hagelsieb G."/>
            <person name="Valencia-Cantero E."/>
        </authorList>
    </citation>
    <scope>NUCLEOTIDE SEQUENCE [LARGE SCALE GENOMIC DNA]</scope>
    <source>
        <strain evidence="6 7">UMCV2</strain>
    </source>
</reference>
<dbReference type="InterPro" id="IPR001647">
    <property type="entry name" value="HTH_TetR"/>
</dbReference>
<evidence type="ECO:0000256" key="1">
    <source>
        <dbReference type="ARBA" id="ARBA00023015"/>
    </source>
</evidence>
<evidence type="ECO:0000256" key="4">
    <source>
        <dbReference type="PROSITE-ProRule" id="PRU00335"/>
    </source>
</evidence>
<evidence type="ECO:0000256" key="3">
    <source>
        <dbReference type="ARBA" id="ARBA00023163"/>
    </source>
</evidence>
<protein>
    <recommendedName>
        <fullName evidence="5">HTH tetR-type domain-containing protein</fullName>
    </recommendedName>
</protein>
<name>A0A2L0UJN7_9MICC</name>
<evidence type="ECO:0000256" key="2">
    <source>
        <dbReference type="ARBA" id="ARBA00023125"/>
    </source>
</evidence>
<proteinExistence type="predicted"/>
<dbReference type="PANTHER" id="PTHR30055:SF234">
    <property type="entry name" value="HTH-TYPE TRANSCRIPTIONAL REGULATOR BETI"/>
    <property type="match status" value="1"/>
</dbReference>
<evidence type="ECO:0000313" key="6">
    <source>
        <dbReference type="EMBL" id="AUZ89442.1"/>
    </source>
</evidence>
<feature type="domain" description="HTH tetR-type" evidence="5">
    <location>
        <begin position="1"/>
        <end position="47"/>
    </location>
</feature>
<feature type="DNA-binding region" description="H-T-H motif" evidence="4">
    <location>
        <begin position="10"/>
        <end position="29"/>
    </location>
</feature>
<gene>
    <name evidence="6" type="ORF">CVO76_14580</name>
</gene>
<dbReference type="InterPro" id="IPR049445">
    <property type="entry name" value="TetR_SbtR-like_C"/>
</dbReference>
<dbReference type="PROSITE" id="PS50977">
    <property type="entry name" value="HTH_TETR_2"/>
    <property type="match status" value="1"/>
</dbReference>
<evidence type="ECO:0000259" key="5">
    <source>
        <dbReference type="PROSITE" id="PS50977"/>
    </source>
</evidence>
<dbReference type="GO" id="GO:0003700">
    <property type="term" value="F:DNA-binding transcription factor activity"/>
    <property type="evidence" value="ECO:0007669"/>
    <property type="project" value="TreeGrafter"/>
</dbReference>
<dbReference type="AlphaFoldDB" id="A0A2L0UJN7"/>
<keyword evidence="2 4" id="KW-0238">DNA-binding</keyword>
<dbReference type="Proteomes" id="UP000239187">
    <property type="component" value="Chromosome"/>
</dbReference>
<dbReference type="InterPro" id="IPR036271">
    <property type="entry name" value="Tet_transcr_reg_TetR-rel_C_sf"/>
</dbReference>
<organism evidence="6 7">
    <name type="scientific">Arthrobacter agilis</name>
    <dbReference type="NCBI Taxonomy" id="37921"/>
    <lineage>
        <taxon>Bacteria</taxon>
        <taxon>Bacillati</taxon>
        <taxon>Actinomycetota</taxon>
        <taxon>Actinomycetes</taxon>
        <taxon>Micrococcales</taxon>
        <taxon>Micrococcaceae</taxon>
        <taxon>Arthrobacter</taxon>
    </lineage>
</organism>
<dbReference type="Gene3D" id="1.10.357.10">
    <property type="entry name" value="Tetracycline Repressor, domain 2"/>
    <property type="match status" value="1"/>
</dbReference>
<evidence type="ECO:0000313" key="7">
    <source>
        <dbReference type="Proteomes" id="UP000239187"/>
    </source>
</evidence>
<dbReference type="InterPro" id="IPR009057">
    <property type="entry name" value="Homeodomain-like_sf"/>
</dbReference>
<dbReference type="EMBL" id="CP024915">
    <property type="protein sequence ID" value="AUZ89442.1"/>
    <property type="molecule type" value="Genomic_DNA"/>
</dbReference>
<keyword evidence="1" id="KW-0805">Transcription regulation</keyword>
<dbReference type="InterPro" id="IPR050109">
    <property type="entry name" value="HTH-type_TetR-like_transc_reg"/>
</dbReference>
<dbReference type="GO" id="GO:0000976">
    <property type="term" value="F:transcription cis-regulatory region binding"/>
    <property type="evidence" value="ECO:0007669"/>
    <property type="project" value="TreeGrafter"/>
</dbReference>
<sequence>MFAEHGAECAFEDIAREAGVGVGTVYRRFPDRRTLIEAILEQRVADVASVGADALATAEPWAAARLFIGSTARMQLEDRGLRELLQDSGFVSAGLAMLRERIAPVAAELARRLRDGGGARQDVTGQDLLVMIRMLASLTPEAAGRPATAATGVERYLDLVLSGLHPPPEETRKEE</sequence>
<dbReference type="Pfam" id="PF00440">
    <property type="entry name" value="TetR_N"/>
    <property type="match status" value="1"/>
</dbReference>
<accession>A0A2L0UJN7</accession>
<dbReference type="SUPFAM" id="SSF48498">
    <property type="entry name" value="Tetracyclin repressor-like, C-terminal domain"/>
    <property type="match status" value="1"/>
</dbReference>
<dbReference type="Pfam" id="PF21597">
    <property type="entry name" value="TetR_C_43"/>
    <property type="match status" value="1"/>
</dbReference>
<dbReference type="SUPFAM" id="SSF46689">
    <property type="entry name" value="Homeodomain-like"/>
    <property type="match status" value="1"/>
</dbReference>
<keyword evidence="3" id="KW-0804">Transcription</keyword>